<name>A0AB39VKU5_9GAMM</name>
<evidence type="ECO:0000313" key="8">
    <source>
        <dbReference type="EMBL" id="XDU70604.1"/>
    </source>
</evidence>
<evidence type="ECO:0000256" key="5">
    <source>
        <dbReference type="ARBA" id="ARBA00022989"/>
    </source>
</evidence>
<gene>
    <name evidence="8" type="ORF">AB3G37_13500</name>
</gene>
<dbReference type="InterPro" id="IPR006726">
    <property type="entry name" value="PHBA_efflux_AaeB/fusaric-R"/>
</dbReference>
<keyword evidence="6 7" id="KW-0472">Membrane</keyword>
<evidence type="ECO:0000256" key="2">
    <source>
        <dbReference type="ARBA" id="ARBA00022448"/>
    </source>
</evidence>
<sequence length="643" mass="71987">MITTRKTLFALKMFISAMIAYALAVKMGLENPYWAMVSCCVVSNPISGAVRARALYRFGGTFTAGMVTLIVSGLFINSPIILVVVIGLISSIMLGMSFLDRTQRAYFFQLGALTMMLITTATIAQPDNTFSIVVARVSEICLGVLSVTLIDSMIFPSSQEKTLHTRLKSWIRHLEKWQEASLTGKDNPEMRHEHLRILNDLASFNQMMRTLGYDYSVNKKMRQAAIAIQHRILQIIPLVSSAKSSIDTMPNALSERISEYVNAAVLQIKSTDYNRDLNAKLAASAENMSQSERIHLAEFIDVITQWQSLWQEVGQLADFVENQVSLPERLDRQMMQIKVFTPAADFPKALKMFGGIICTYASLIGFWYATGWQQGPSMVLLGVVAIAMFGGTDNPSFTIGIFGRFVIISMVLGALLSYVLQPLANDYISFLIIMAIFIIPLAMWAYTNPMATLAMALSLSNVNFQAQYHPYDMGYYLETTAGTLLGVYVALLSSAVFQNFVRQRSLSRTMEHDIKKVMQPDLKIKVNDVANFYENAMSKATATPAFLNETVKNEGIMKLVNLGVTFLKLKKEAAKIKNLPDYDILIKQLLVFDMSRELTKPLKTSFEHAIDEARLHKEFSLIMLLIRARTLLFSYSQSGGNEK</sequence>
<feature type="transmembrane region" description="Helical" evidence="7">
    <location>
        <begin position="130"/>
        <end position="150"/>
    </location>
</feature>
<feature type="transmembrane region" description="Helical" evidence="7">
    <location>
        <begin position="397"/>
        <end position="420"/>
    </location>
</feature>
<feature type="transmembrane region" description="Helical" evidence="7">
    <location>
        <begin position="80"/>
        <end position="99"/>
    </location>
</feature>
<evidence type="ECO:0000256" key="4">
    <source>
        <dbReference type="ARBA" id="ARBA00022692"/>
    </source>
</evidence>
<feature type="transmembrane region" description="Helical" evidence="7">
    <location>
        <begin position="31"/>
        <end position="47"/>
    </location>
</feature>
<feature type="transmembrane region" description="Helical" evidence="7">
    <location>
        <begin position="106"/>
        <end position="124"/>
    </location>
</feature>
<keyword evidence="2" id="KW-0813">Transport</keyword>
<feature type="transmembrane region" description="Helical" evidence="7">
    <location>
        <begin position="7"/>
        <end position="25"/>
    </location>
</feature>
<evidence type="ECO:0000256" key="7">
    <source>
        <dbReference type="SAM" id="Phobius"/>
    </source>
</evidence>
<dbReference type="Pfam" id="PF04632">
    <property type="entry name" value="FUSC"/>
    <property type="match status" value="1"/>
</dbReference>
<evidence type="ECO:0000256" key="3">
    <source>
        <dbReference type="ARBA" id="ARBA00022475"/>
    </source>
</evidence>
<keyword evidence="5 7" id="KW-1133">Transmembrane helix</keyword>
<dbReference type="GO" id="GO:0005886">
    <property type="term" value="C:plasma membrane"/>
    <property type="evidence" value="ECO:0007669"/>
    <property type="project" value="UniProtKB-SubCell"/>
</dbReference>
<dbReference type="PANTHER" id="PTHR30509">
    <property type="entry name" value="P-HYDROXYBENZOIC ACID EFFLUX PUMP SUBUNIT-RELATED"/>
    <property type="match status" value="1"/>
</dbReference>
<organism evidence="8">
    <name type="scientific">Rouxiella sp. WC2420</name>
    <dbReference type="NCBI Taxonomy" id="3234145"/>
    <lineage>
        <taxon>Bacteria</taxon>
        <taxon>Pseudomonadati</taxon>
        <taxon>Pseudomonadota</taxon>
        <taxon>Gammaproteobacteria</taxon>
        <taxon>Enterobacterales</taxon>
        <taxon>Yersiniaceae</taxon>
        <taxon>Rouxiella</taxon>
    </lineage>
</organism>
<evidence type="ECO:0000256" key="6">
    <source>
        <dbReference type="ARBA" id="ARBA00023136"/>
    </source>
</evidence>
<evidence type="ECO:0000256" key="1">
    <source>
        <dbReference type="ARBA" id="ARBA00004651"/>
    </source>
</evidence>
<feature type="transmembrane region" description="Helical" evidence="7">
    <location>
        <begin position="481"/>
        <end position="501"/>
    </location>
</feature>
<dbReference type="RefSeq" id="WP_369788108.1">
    <property type="nucleotide sequence ID" value="NZ_CP165628.1"/>
</dbReference>
<reference evidence="8" key="1">
    <citation type="submission" date="2024-07" db="EMBL/GenBank/DDBJ databases">
        <authorList>
            <person name="Biller S.J."/>
        </authorList>
    </citation>
    <scope>NUCLEOTIDE SEQUENCE</scope>
    <source>
        <strain evidence="8">WC2420</strain>
    </source>
</reference>
<dbReference type="AlphaFoldDB" id="A0AB39VKU5"/>
<protein>
    <submittedName>
        <fullName evidence="8">FUSC family protein</fullName>
    </submittedName>
</protein>
<feature type="transmembrane region" description="Helical" evidence="7">
    <location>
        <begin position="427"/>
        <end position="446"/>
    </location>
</feature>
<feature type="transmembrane region" description="Helical" evidence="7">
    <location>
        <begin position="54"/>
        <end position="74"/>
    </location>
</feature>
<feature type="transmembrane region" description="Helical" evidence="7">
    <location>
        <begin position="352"/>
        <end position="370"/>
    </location>
</feature>
<dbReference type="GO" id="GO:0022857">
    <property type="term" value="F:transmembrane transporter activity"/>
    <property type="evidence" value="ECO:0007669"/>
    <property type="project" value="InterPro"/>
</dbReference>
<accession>A0AB39VKU5</accession>
<keyword evidence="3" id="KW-1003">Cell membrane</keyword>
<keyword evidence="4 7" id="KW-0812">Transmembrane</keyword>
<dbReference type="EMBL" id="CP165628">
    <property type="protein sequence ID" value="XDU70604.1"/>
    <property type="molecule type" value="Genomic_DNA"/>
</dbReference>
<dbReference type="PANTHER" id="PTHR30509:SF9">
    <property type="entry name" value="MULTIDRUG RESISTANCE PROTEIN MDTO"/>
    <property type="match status" value="1"/>
</dbReference>
<proteinExistence type="predicted"/>
<comment type="subcellular location">
    <subcellularLocation>
        <location evidence="1">Cell membrane</location>
        <topology evidence="1">Multi-pass membrane protein</topology>
    </subcellularLocation>
</comment>